<organism evidence="1">
    <name type="scientific">Physcomitrium patens</name>
    <name type="common">Spreading-leaved earth moss</name>
    <name type="synonym">Physcomitrella patens</name>
    <dbReference type="NCBI Taxonomy" id="3218"/>
    <lineage>
        <taxon>Eukaryota</taxon>
        <taxon>Viridiplantae</taxon>
        <taxon>Streptophyta</taxon>
        <taxon>Embryophyta</taxon>
        <taxon>Bryophyta</taxon>
        <taxon>Bryophytina</taxon>
        <taxon>Bryopsida</taxon>
        <taxon>Funariidae</taxon>
        <taxon>Funariales</taxon>
        <taxon>Funariaceae</taxon>
        <taxon>Physcomitrium</taxon>
    </lineage>
</organism>
<dbReference type="PaxDb" id="3218-PP1S37_354V6.1"/>
<dbReference type="PANTHER" id="PTHR15967:SF0">
    <property type="entry name" value="E2F-ASSOCIATED PHOSPHOPROTEIN"/>
    <property type="match status" value="1"/>
</dbReference>
<keyword evidence="3" id="KW-1185">Reference proteome</keyword>
<dbReference type="Pfam" id="PF10238">
    <property type="entry name" value="Eapp_C"/>
    <property type="match status" value="1"/>
</dbReference>
<gene>
    <name evidence="2" type="primary">LOC112290641</name>
    <name evidence="1" type="ORF">PHYPA_017810</name>
</gene>
<name>A0A2K1JN68_PHYPA</name>
<dbReference type="Proteomes" id="UP000006727">
    <property type="component" value="Chromosome 13"/>
</dbReference>
<reference evidence="1 3" key="2">
    <citation type="journal article" date="2018" name="Plant J.">
        <title>The Physcomitrella patens chromosome-scale assembly reveals moss genome structure and evolution.</title>
        <authorList>
            <person name="Lang D."/>
            <person name="Ullrich K.K."/>
            <person name="Murat F."/>
            <person name="Fuchs J."/>
            <person name="Jenkins J."/>
            <person name="Haas F.B."/>
            <person name="Piednoel M."/>
            <person name="Gundlach H."/>
            <person name="Van Bel M."/>
            <person name="Meyberg R."/>
            <person name="Vives C."/>
            <person name="Morata J."/>
            <person name="Symeonidi A."/>
            <person name="Hiss M."/>
            <person name="Muchero W."/>
            <person name="Kamisugi Y."/>
            <person name="Saleh O."/>
            <person name="Blanc G."/>
            <person name="Decker E.L."/>
            <person name="van Gessel N."/>
            <person name="Grimwood J."/>
            <person name="Hayes R.D."/>
            <person name="Graham S.W."/>
            <person name="Gunter L.E."/>
            <person name="McDaniel S.F."/>
            <person name="Hoernstein S.N.W."/>
            <person name="Larsson A."/>
            <person name="Li F.W."/>
            <person name="Perroud P.F."/>
            <person name="Phillips J."/>
            <person name="Ranjan P."/>
            <person name="Rokshar D.S."/>
            <person name="Rothfels C.J."/>
            <person name="Schneider L."/>
            <person name="Shu S."/>
            <person name="Stevenson D.W."/>
            <person name="Thummler F."/>
            <person name="Tillich M."/>
            <person name="Villarreal Aguilar J.C."/>
            <person name="Widiez T."/>
            <person name="Wong G.K."/>
            <person name="Wymore A."/>
            <person name="Zhang Y."/>
            <person name="Zimmer A.D."/>
            <person name="Quatrano R.S."/>
            <person name="Mayer K.F.X."/>
            <person name="Goodstein D."/>
            <person name="Casacuberta J.M."/>
            <person name="Vandepoele K."/>
            <person name="Reski R."/>
            <person name="Cuming A.C."/>
            <person name="Tuskan G.A."/>
            <person name="Maumus F."/>
            <person name="Salse J."/>
            <person name="Schmutz J."/>
            <person name="Rensing S.A."/>
        </authorList>
    </citation>
    <scope>NUCLEOTIDE SEQUENCE [LARGE SCALE GENOMIC DNA]</scope>
    <source>
        <strain evidence="2 3">cv. Gransden 2004</strain>
    </source>
</reference>
<protein>
    <recommendedName>
        <fullName evidence="4">E2F-associated phosphoprotein</fullName>
    </recommendedName>
</protein>
<dbReference type="EMBL" id="ABEU02000013">
    <property type="protein sequence ID" value="PNR42978.1"/>
    <property type="molecule type" value="Genomic_DNA"/>
</dbReference>
<reference evidence="2" key="3">
    <citation type="submission" date="2020-12" db="UniProtKB">
        <authorList>
            <consortium name="EnsemblPlants"/>
        </authorList>
    </citation>
    <scope>IDENTIFICATION</scope>
</reference>
<dbReference type="PANTHER" id="PTHR15967">
    <property type="entry name" value="E2F-ASSOCIATED PHOSPHOPROTEIN"/>
    <property type="match status" value="1"/>
</dbReference>
<dbReference type="GO" id="GO:0005634">
    <property type="term" value="C:nucleus"/>
    <property type="evidence" value="ECO:0000318"/>
    <property type="project" value="GO_Central"/>
</dbReference>
<sequence>MRLPSAPLLLSPLSIISDETVDMDPPAFSASSSAFAPELPSAPDLPAPASDPEIAPFYDPVDDEHNEEWALMQRQGRKSDAVLSCPACFTILCIDCQRHEFYVNQYRAMFVRNCTIVETESLRYSDTRKRKRKAGRKSQLSVEECRVGRPGMVRVEPKDVGVDEDVLKPVKCAECGAQVAVLDSDELYHFFDIIPTFS</sequence>
<evidence type="ECO:0008006" key="4">
    <source>
        <dbReference type="Google" id="ProtNLM"/>
    </source>
</evidence>
<proteinExistence type="predicted"/>
<dbReference type="GeneID" id="112290641"/>
<dbReference type="Gramene" id="Pp3c13_24580V3.2">
    <property type="protein sequence ID" value="Pp3c13_24580V3.2"/>
    <property type="gene ID" value="Pp3c13_24580"/>
</dbReference>
<dbReference type="RefSeq" id="XP_024392910.1">
    <property type="nucleotide sequence ID" value="XM_024537142.2"/>
</dbReference>
<accession>A0A2K1JN68</accession>
<dbReference type="EnsemblPlants" id="Pp3c13_24580V3.1">
    <property type="protein sequence ID" value="Pp3c13_24580V3.1"/>
    <property type="gene ID" value="Pp3c13_24580"/>
</dbReference>
<dbReference type="FunCoup" id="A0A2K1JN68">
    <property type="interactions" value="2887"/>
</dbReference>
<dbReference type="EnsemblPlants" id="Pp3c13_24580V3.2">
    <property type="protein sequence ID" value="Pp3c13_24580V3.2"/>
    <property type="gene ID" value="Pp3c13_24580"/>
</dbReference>
<dbReference type="InterPro" id="IPR019370">
    <property type="entry name" value="E2F-assoc_phosphoprotein"/>
</dbReference>
<dbReference type="STRING" id="3218.A0A2K1JN68"/>
<evidence type="ECO:0000313" key="2">
    <source>
        <dbReference type="EnsemblPlants" id="Pp3c13_24580V3.1"/>
    </source>
</evidence>
<evidence type="ECO:0000313" key="3">
    <source>
        <dbReference type="Proteomes" id="UP000006727"/>
    </source>
</evidence>
<reference evidence="1 3" key="1">
    <citation type="journal article" date="2008" name="Science">
        <title>The Physcomitrella genome reveals evolutionary insights into the conquest of land by plants.</title>
        <authorList>
            <person name="Rensing S."/>
            <person name="Lang D."/>
            <person name="Zimmer A."/>
            <person name="Terry A."/>
            <person name="Salamov A."/>
            <person name="Shapiro H."/>
            <person name="Nishiyama T."/>
            <person name="Perroud P.-F."/>
            <person name="Lindquist E."/>
            <person name="Kamisugi Y."/>
            <person name="Tanahashi T."/>
            <person name="Sakakibara K."/>
            <person name="Fujita T."/>
            <person name="Oishi K."/>
            <person name="Shin-I T."/>
            <person name="Kuroki Y."/>
            <person name="Toyoda A."/>
            <person name="Suzuki Y."/>
            <person name="Hashimoto A."/>
            <person name="Yamaguchi K."/>
            <person name="Sugano A."/>
            <person name="Kohara Y."/>
            <person name="Fujiyama A."/>
            <person name="Anterola A."/>
            <person name="Aoki S."/>
            <person name="Ashton N."/>
            <person name="Barbazuk W.B."/>
            <person name="Barker E."/>
            <person name="Bennetzen J."/>
            <person name="Bezanilla M."/>
            <person name="Blankenship R."/>
            <person name="Cho S.H."/>
            <person name="Dutcher S."/>
            <person name="Estelle M."/>
            <person name="Fawcett J.A."/>
            <person name="Gundlach H."/>
            <person name="Hanada K."/>
            <person name="Heyl A."/>
            <person name="Hicks K.A."/>
            <person name="Hugh J."/>
            <person name="Lohr M."/>
            <person name="Mayer K."/>
            <person name="Melkozernov A."/>
            <person name="Murata T."/>
            <person name="Nelson D."/>
            <person name="Pils B."/>
            <person name="Prigge M."/>
            <person name="Reiss B."/>
            <person name="Renner T."/>
            <person name="Rombauts S."/>
            <person name="Rushton P."/>
            <person name="Sanderfoot A."/>
            <person name="Schween G."/>
            <person name="Shiu S.-H."/>
            <person name="Stueber K."/>
            <person name="Theodoulou F.L."/>
            <person name="Tu H."/>
            <person name="Van de Peer Y."/>
            <person name="Verrier P.J."/>
            <person name="Waters E."/>
            <person name="Wood A."/>
            <person name="Yang L."/>
            <person name="Cove D."/>
            <person name="Cuming A."/>
            <person name="Hasebe M."/>
            <person name="Lucas S."/>
            <person name="Mishler D.B."/>
            <person name="Reski R."/>
            <person name="Grigoriev I."/>
            <person name="Quatrano R.S."/>
            <person name="Boore J.L."/>
        </authorList>
    </citation>
    <scope>NUCLEOTIDE SEQUENCE [LARGE SCALE GENOMIC DNA]</scope>
    <source>
        <strain evidence="2 3">cv. Gransden 2004</strain>
    </source>
</reference>
<dbReference type="AlphaFoldDB" id="A0A2K1JN68"/>
<evidence type="ECO:0000313" key="1">
    <source>
        <dbReference type="EMBL" id="PNR42978.1"/>
    </source>
</evidence>
<dbReference type="Gramene" id="Pp3c13_24580V3.1">
    <property type="protein sequence ID" value="Pp3c13_24580V3.1"/>
    <property type="gene ID" value="Pp3c13_24580"/>
</dbReference>